<proteinExistence type="predicted"/>
<accession>A0A0C9ZW21</accession>
<reference evidence="2" key="2">
    <citation type="submission" date="2015-01" db="EMBL/GenBank/DDBJ databases">
        <title>Evolutionary Origins and Diversification of the Mycorrhizal Mutualists.</title>
        <authorList>
            <consortium name="DOE Joint Genome Institute"/>
            <consortium name="Mycorrhizal Genomics Consortium"/>
            <person name="Kohler A."/>
            <person name="Kuo A."/>
            <person name="Nagy L.G."/>
            <person name="Floudas D."/>
            <person name="Copeland A."/>
            <person name="Barry K.W."/>
            <person name="Cichocki N."/>
            <person name="Veneault-Fourrey C."/>
            <person name="LaButti K."/>
            <person name="Lindquist E.A."/>
            <person name="Lipzen A."/>
            <person name="Lundell T."/>
            <person name="Morin E."/>
            <person name="Murat C."/>
            <person name="Riley R."/>
            <person name="Ohm R."/>
            <person name="Sun H."/>
            <person name="Tunlid A."/>
            <person name="Henrissat B."/>
            <person name="Grigoriev I.V."/>
            <person name="Hibbett D.S."/>
            <person name="Martin F."/>
        </authorList>
    </citation>
    <scope>NUCLEOTIDE SEQUENCE [LARGE SCALE GENOMIC DNA]</scope>
    <source>
        <strain evidence="2">UH-Slu-Lm8-n1</strain>
    </source>
</reference>
<organism evidence="1 2">
    <name type="scientific">Suillus luteus UH-Slu-Lm8-n1</name>
    <dbReference type="NCBI Taxonomy" id="930992"/>
    <lineage>
        <taxon>Eukaryota</taxon>
        <taxon>Fungi</taxon>
        <taxon>Dikarya</taxon>
        <taxon>Basidiomycota</taxon>
        <taxon>Agaricomycotina</taxon>
        <taxon>Agaricomycetes</taxon>
        <taxon>Agaricomycetidae</taxon>
        <taxon>Boletales</taxon>
        <taxon>Suillineae</taxon>
        <taxon>Suillaceae</taxon>
        <taxon>Suillus</taxon>
    </lineage>
</organism>
<feature type="non-terminal residue" evidence="1">
    <location>
        <position position="1"/>
    </location>
</feature>
<evidence type="ECO:0008006" key="3">
    <source>
        <dbReference type="Google" id="ProtNLM"/>
    </source>
</evidence>
<dbReference type="HOGENOM" id="CLU_044484_0_0_1"/>
<dbReference type="InParanoid" id="A0A0C9ZW21"/>
<dbReference type="STRING" id="930992.A0A0C9ZW21"/>
<dbReference type="EMBL" id="KN835906">
    <property type="protein sequence ID" value="KIK33611.1"/>
    <property type="molecule type" value="Genomic_DNA"/>
</dbReference>
<dbReference type="Proteomes" id="UP000054485">
    <property type="component" value="Unassembled WGS sequence"/>
</dbReference>
<dbReference type="AlphaFoldDB" id="A0A0C9ZW21"/>
<gene>
    <name evidence="1" type="ORF">CY34DRAFT_99298</name>
</gene>
<protein>
    <recommendedName>
        <fullName evidence="3">Reverse transcriptase zinc-binding domain-containing protein</fullName>
    </recommendedName>
</protein>
<sequence>SIRSRDIPKSIRGYLWKSLHSAYKIGKFWDNIPQYEQRGQCGLCRLPESMEHILLDCQDSLASKIIWKAAKDLWLKCETCWPEVHFGTILGCNLVTIRNNEGKTKVGATRLFRILVLESAHLIWKLRCERTIQFNGDKEKYHTETEIYNKWIHALNMRLKFDRLLTDSMRYEKRATKINVVLKTWSGLLKDEDNLPDNWIRQSGVLVGMMPRRPPGRTR</sequence>
<reference evidence="1 2" key="1">
    <citation type="submission" date="2014-04" db="EMBL/GenBank/DDBJ databases">
        <authorList>
            <consortium name="DOE Joint Genome Institute"/>
            <person name="Kuo A."/>
            <person name="Ruytinx J."/>
            <person name="Rineau F."/>
            <person name="Colpaert J."/>
            <person name="Kohler A."/>
            <person name="Nagy L.G."/>
            <person name="Floudas D."/>
            <person name="Copeland A."/>
            <person name="Barry K.W."/>
            <person name="Cichocki N."/>
            <person name="Veneault-Fourrey C."/>
            <person name="LaButti K."/>
            <person name="Lindquist E.A."/>
            <person name="Lipzen A."/>
            <person name="Lundell T."/>
            <person name="Morin E."/>
            <person name="Murat C."/>
            <person name="Sun H."/>
            <person name="Tunlid A."/>
            <person name="Henrissat B."/>
            <person name="Grigoriev I.V."/>
            <person name="Hibbett D.S."/>
            <person name="Martin F."/>
            <person name="Nordberg H.P."/>
            <person name="Cantor M.N."/>
            <person name="Hua S.X."/>
        </authorList>
    </citation>
    <scope>NUCLEOTIDE SEQUENCE [LARGE SCALE GENOMIC DNA]</scope>
    <source>
        <strain evidence="1 2">UH-Slu-Lm8-n1</strain>
    </source>
</reference>
<evidence type="ECO:0000313" key="2">
    <source>
        <dbReference type="Proteomes" id="UP000054485"/>
    </source>
</evidence>
<dbReference type="OrthoDB" id="3253907at2759"/>
<keyword evidence="2" id="KW-1185">Reference proteome</keyword>
<evidence type="ECO:0000313" key="1">
    <source>
        <dbReference type="EMBL" id="KIK33611.1"/>
    </source>
</evidence>
<name>A0A0C9ZW21_9AGAM</name>